<gene>
    <name evidence="1" type="ORF">ERS852491_00969</name>
</gene>
<evidence type="ECO:0000313" key="1">
    <source>
        <dbReference type="EMBL" id="CUN97735.1"/>
    </source>
</evidence>
<dbReference type="AlphaFoldDB" id="A0A174BDD7"/>
<proteinExistence type="predicted"/>
<reference evidence="1 2" key="1">
    <citation type="submission" date="2015-09" db="EMBL/GenBank/DDBJ databases">
        <authorList>
            <consortium name="Pathogen Informatics"/>
        </authorList>
    </citation>
    <scope>NUCLEOTIDE SEQUENCE [LARGE SCALE GENOMIC DNA]</scope>
    <source>
        <strain evidence="1 2">2789STDY5834876</strain>
    </source>
</reference>
<dbReference type="RefSeq" id="WP_003433173.1">
    <property type="nucleotide sequence ID" value="NZ_CYZU01000006.1"/>
</dbReference>
<evidence type="ECO:0000313" key="2">
    <source>
        <dbReference type="Proteomes" id="UP000095544"/>
    </source>
</evidence>
<protein>
    <submittedName>
        <fullName evidence="1">Uncharacterized protein</fullName>
    </submittedName>
</protein>
<organism evidence="1 2">
    <name type="scientific">Faecalicatena contorta</name>
    <dbReference type="NCBI Taxonomy" id="39482"/>
    <lineage>
        <taxon>Bacteria</taxon>
        <taxon>Bacillati</taxon>
        <taxon>Bacillota</taxon>
        <taxon>Clostridia</taxon>
        <taxon>Lachnospirales</taxon>
        <taxon>Lachnospiraceae</taxon>
        <taxon>Faecalicatena</taxon>
    </lineage>
</organism>
<dbReference type="OrthoDB" id="2064210at2"/>
<dbReference type="Proteomes" id="UP000095544">
    <property type="component" value="Unassembled WGS sequence"/>
</dbReference>
<dbReference type="STRING" id="39482.ERS852491_00969"/>
<dbReference type="EMBL" id="CYZU01000006">
    <property type="protein sequence ID" value="CUN97735.1"/>
    <property type="molecule type" value="Genomic_DNA"/>
</dbReference>
<accession>A0A174BDD7</accession>
<dbReference type="GeneID" id="83004699"/>
<name>A0A174BDD7_9FIRM</name>
<sequence length="64" mass="7482">MREKTFHVYVDSHDRSLLLQSLVELKNLLLQQGRYTDCVDELIFKVINAPLKKIKTVYMGGQDE</sequence>